<dbReference type="HAMAP" id="MF_01019">
    <property type="entry name" value="HisIE"/>
    <property type="match status" value="1"/>
</dbReference>
<evidence type="ECO:0000256" key="14">
    <source>
        <dbReference type="ARBA" id="ARBA00023268"/>
    </source>
</evidence>
<dbReference type="FunFam" id="3.10.20.810:FF:000001">
    <property type="entry name" value="Histidine biosynthesis bifunctional protein HisIE"/>
    <property type="match status" value="1"/>
</dbReference>
<evidence type="ECO:0000256" key="10">
    <source>
        <dbReference type="ARBA" id="ARBA00022741"/>
    </source>
</evidence>
<dbReference type="UniPathway" id="UPA00031">
    <property type="reaction ID" value="UER00007"/>
</dbReference>
<dbReference type="NCBIfam" id="TIGR03188">
    <property type="entry name" value="histidine_hisI"/>
    <property type="match status" value="1"/>
</dbReference>
<dbReference type="EC" id="3.5.4.19" evidence="15"/>
<dbReference type="HAMAP" id="MF_01020">
    <property type="entry name" value="HisE"/>
    <property type="match status" value="1"/>
</dbReference>
<dbReference type="AlphaFoldDB" id="A0A397RVN4"/>
<dbReference type="Pfam" id="PF01502">
    <property type="entry name" value="PRA-CH"/>
    <property type="match status" value="1"/>
</dbReference>
<dbReference type="GO" id="GO:0004636">
    <property type="term" value="F:phosphoribosyl-ATP diphosphatase activity"/>
    <property type="evidence" value="ECO:0007669"/>
    <property type="project" value="UniProtKB-UniRule"/>
</dbReference>
<evidence type="ECO:0000256" key="1">
    <source>
        <dbReference type="ARBA" id="ARBA00000024"/>
    </source>
</evidence>
<comment type="pathway">
    <text evidence="4 15">Amino-acid biosynthesis; L-histidine biosynthesis; L-histidine from 5-phospho-alpha-D-ribose 1-diphosphate: step 3/9.</text>
</comment>
<dbReference type="InterPro" id="IPR021130">
    <property type="entry name" value="PRib-ATP_PPHydrolase-like"/>
</dbReference>
<evidence type="ECO:0000256" key="2">
    <source>
        <dbReference type="ARBA" id="ARBA00001460"/>
    </source>
</evidence>
<dbReference type="GO" id="GO:0000105">
    <property type="term" value="P:L-histidine biosynthetic process"/>
    <property type="evidence" value="ECO:0007669"/>
    <property type="project" value="UniProtKB-UniRule"/>
</dbReference>
<comment type="similarity">
    <text evidence="7 15">In the N-terminal section; belongs to the PRA-CH family.</text>
</comment>
<keyword evidence="11 15" id="KW-0378">Hydrolase</keyword>
<dbReference type="GO" id="GO:0004635">
    <property type="term" value="F:phosphoribosyl-AMP cyclohydrolase activity"/>
    <property type="evidence" value="ECO:0007669"/>
    <property type="project" value="UniProtKB-UniRule"/>
</dbReference>
<feature type="domain" description="Phosphoribosyl-AMP cyclohydrolase" evidence="16">
    <location>
        <begin position="32"/>
        <end position="106"/>
    </location>
</feature>
<comment type="catalytic activity">
    <reaction evidence="1 15">
        <text>1-(5-phospho-beta-D-ribosyl)-5'-AMP + H2O = 1-(5-phospho-beta-D-ribosyl)-5-[(5-phospho-beta-D-ribosylamino)methylideneamino]imidazole-4-carboxamide</text>
        <dbReference type="Rhea" id="RHEA:20049"/>
        <dbReference type="ChEBI" id="CHEBI:15377"/>
        <dbReference type="ChEBI" id="CHEBI:58435"/>
        <dbReference type="ChEBI" id="CHEBI:59457"/>
        <dbReference type="EC" id="3.5.4.19"/>
    </reaction>
</comment>
<dbReference type="HAMAP" id="MF_01021">
    <property type="entry name" value="HisI"/>
    <property type="match status" value="1"/>
</dbReference>
<feature type="region of interest" description="Phosphoribosyl-AMP cyclohydrolase" evidence="15">
    <location>
        <begin position="1"/>
        <end position="128"/>
    </location>
</feature>
<protein>
    <recommendedName>
        <fullName evidence="15">Histidine biosynthesis bifunctional protein HisIE</fullName>
    </recommendedName>
    <domain>
        <recommendedName>
            <fullName evidence="15">Phosphoribosyl-AMP cyclohydrolase</fullName>
            <shortName evidence="15">PRA-CH</shortName>
            <ecNumber evidence="15">3.5.4.19</ecNumber>
        </recommendedName>
    </domain>
    <domain>
        <recommendedName>
            <fullName evidence="15">Phosphoribosyl-ATP pyrophosphatase</fullName>
            <shortName evidence="15">PRA-PH</shortName>
            <ecNumber evidence="15">3.6.1.31</ecNumber>
        </recommendedName>
    </domain>
</protein>
<organism evidence="17 18">
    <name type="scientific">Anaeroplasma bactoclasticum</name>
    <dbReference type="NCBI Taxonomy" id="2088"/>
    <lineage>
        <taxon>Bacteria</taxon>
        <taxon>Bacillati</taxon>
        <taxon>Mycoplasmatota</taxon>
        <taxon>Mollicutes</taxon>
        <taxon>Anaeroplasmatales</taxon>
        <taxon>Anaeroplasmataceae</taxon>
        <taxon>Anaeroplasma</taxon>
    </lineage>
</organism>
<evidence type="ECO:0000256" key="11">
    <source>
        <dbReference type="ARBA" id="ARBA00022801"/>
    </source>
</evidence>
<dbReference type="Pfam" id="PF01503">
    <property type="entry name" value="PRA-PH"/>
    <property type="match status" value="1"/>
</dbReference>
<dbReference type="InParanoid" id="A0A397RVN4"/>
<evidence type="ECO:0000256" key="6">
    <source>
        <dbReference type="ARBA" id="ARBA00007731"/>
    </source>
</evidence>
<accession>A0A397RVN4</accession>
<dbReference type="GO" id="GO:0005737">
    <property type="term" value="C:cytoplasm"/>
    <property type="evidence" value="ECO:0007669"/>
    <property type="project" value="UniProtKB-SubCell"/>
</dbReference>
<dbReference type="InterPro" id="IPR023019">
    <property type="entry name" value="His_synth_HisIE"/>
</dbReference>
<keyword evidence="12 15" id="KW-0067">ATP-binding</keyword>
<evidence type="ECO:0000256" key="15">
    <source>
        <dbReference type="HAMAP-Rule" id="MF_01019"/>
    </source>
</evidence>
<dbReference type="NCBIfam" id="NF000768">
    <property type="entry name" value="PRK00051.1"/>
    <property type="match status" value="1"/>
</dbReference>
<name>A0A397RVN4_9MOLU</name>
<comment type="caution">
    <text evidence="17">The sequence shown here is derived from an EMBL/GenBank/DDBJ whole genome shotgun (WGS) entry which is preliminary data.</text>
</comment>
<evidence type="ECO:0000313" key="18">
    <source>
        <dbReference type="Proteomes" id="UP000266506"/>
    </source>
</evidence>
<keyword evidence="18" id="KW-1185">Reference proteome</keyword>
<evidence type="ECO:0000256" key="9">
    <source>
        <dbReference type="ARBA" id="ARBA00022605"/>
    </source>
</evidence>
<reference evidence="17 18" key="1">
    <citation type="submission" date="2018-08" db="EMBL/GenBank/DDBJ databases">
        <title>Genomic Encyclopedia of Archaeal and Bacterial Type Strains, Phase II (KMG-II): from individual species to whole genera.</title>
        <authorList>
            <person name="Goeker M."/>
        </authorList>
    </citation>
    <scope>NUCLEOTIDE SEQUENCE [LARGE SCALE GENOMIC DNA]</scope>
    <source>
        <strain evidence="17 18">ATCC 27112</strain>
    </source>
</reference>
<dbReference type="GO" id="GO:0005524">
    <property type="term" value="F:ATP binding"/>
    <property type="evidence" value="ECO:0007669"/>
    <property type="project" value="UniProtKB-KW"/>
</dbReference>
<dbReference type="FunCoup" id="A0A397RVN4">
    <property type="interactions" value="161"/>
</dbReference>
<evidence type="ECO:0000256" key="5">
    <source>
        <dbReference type="ARBA" id="ARBA00005204"/>
    </source>
</evidence>
<dbReference type="CDD" id="cd11534">
    <property type="entry name" value="NTP-PPase_HisIE_like"/>
    <property type="match status" value="1"/>
</dbReference>
<evidence type="ECO:0000256" key="7">
    <source>
        <dbReference type="ARBA" id="ARBA00008299"/>
    </source>
</evidence>
<dbReference type="InterPro" id="IPR038019">
    <property type="entry name" value="PRib_AMP_CycHydrolase_sf"/>
</dbReference>
<keyword evidence="10 15" id="KW-0547">Nucleotide-binding</keyword>
<evidence type="ECO:0000256" key="4">
    <source>
        <dbReference type="ARBA" id="ARBA00005169"/>
    </source>
</evidence>
<dbReference type="RefSeq" id="WP_119016385.1">
    <property type="nucleotide sequence ID" value="NZ_QXEV01000013.1"/>
</dbReference>
<keyword evidence="9 15" id="KW-0028">Amino-acid biosynthesis</keyword>
<dbReference type="PANTHER" id="PTHR42945">
    <property type="entry name" value="HISTIDINE BIOSYNTHESIS BIFUNCTIONAL PROTEIN"/>
    <property type="match status" value="1"/>
</dbReference>
<comment type="subcellular location">
    <subcellularLocation>
        <location evidence="3 15">Cytoplasm</location>
    </subcellularLocation>
</comment>
<dbReference type="InterPro" id="IPR002496">
    <property type="entry name" value="PRib_AMP_CycHydrolase_dom"/>
</dbReference>
<dbReference type="SUPFAM" id="SSF141734">
    <property type="entry name" value="HisI-like"/>
    <property type="match status" value="1"/>
</dbReference>
<dbReference type="SUPFAM" id="SSF101386">
    <property type="entry name" value="all-alpha NTP pyrophosphatases"/>
    <property type="match status" value="1"/>
</dbReference>
<evidence type="ECO:0000256" key="3">
    <source>
        <dbReference type="ARBA" id="ARBA00004496"/>
    </source>
</evidence>
<dbReference type="NCBIfam" id="NF002747">
    <property type="entry name" value="PRK02759.1"/>
    <property type="match status" value="1"/>
</dbReference>
<dbReference type="InterPro" id="IPR008179">
    <property type="entry name" value="HisE"/>
</dbReference>
<dbReference type="Proteomes" id="UP000266506">
    <property type="component" value="Unassembled WGS sequence"/>
</dbReference>
<sequence>MTKKEILEAVKFDDKGLVCCVIQDYHAKKVRMVAYMNKEALEKTLETKQMTYWSRSRGELWVKGETSGYYQYMKGLSIDCDGDALLFQVEQVGGISCHTGHATCFYRDLEEDIDVIVNRTKVSKSDIELFNLEATINDRIKNPVEGSYTNYLIEKGENKILKKVGEEATETVIACKDGDKQAIVGEIADLIYHLTVEMGVKEISWSDVFEELKKR</sequence>
<dbReference type="PANTHER" id="PTHR42945:SF1">
    <property type="entry name" value="HISTIDINE BIOSYNTHESIS BIFUNCTIONAL PROTEIN HIS7"/>
    <property type="match status" value="1"/>
</dbReference>
<feature type="region of interest" description="Phosphoribosyl-ATP pyrophosphohydrolase" evidence="15">
    <location>
        <begin position="129"/>
        <end position="215"/>
    </location>
</feature>
<evidence type="ECO:0000256" key="13">
    <source>
        <dbReference type="ARBA" id="ARBA00023102"/>
    </source>
</evidence>
<dbReference type="EC" id="3.6.1.31" evidence="15"/>
<comment type="catalytic activity">
    <reaction evidence="2 15">
        <text>1-(5-phospho-beta-D-ribosyl)-ATP + H2O = 1-(5-phospho-beta-D-ribosyl)-5'-AMP + diphosphate + H(+)</text>
        <dbReference type="Rhea" id="RHEA:22828"/>
        <dbReference type="ChEBI" id="CHEBI:15377"/>
        <dbReference type="ChEBI" id="CHEBI:15378"/>
        <dbReference type="ChEBI" id="CHEBI:33019"/>
        <dbReference type="ChEBI" id="CHEBI:59457"/>
        <dbReference type="ChEBI" id="CHEBI:73183"/>
        <dbReference type="EC" id="3.6.1.31"/>
    </reaction>
</comment>
<dbReference type="Gene3D" id="3.10.20.810">
    <property type="entry name" value="Phosphoribosyl-AMP cyclohydrolase"/>
    <property type="match status" value="1"/>
</dbReference>
<evidence type="ECO:0000256" key="8">
    <source>
        <dbReference type="ARBA" id="ARBA00022490"/>
    </source>
</evidence>
<gene>
    <name evidence="15" type="primary">hisI</name>
    <name evidence="15" type="synonym">hisIE</name>
    <name evidence="17" type="ORF">EI71_01256</name>
</gene>
<evidence type="ECO:0000256" key="12">
    <source>
        <dbReference type="ARBA" id="ARBA00022840"/>
    </source>
</evidence>
<proteinExistence type="inferred from homology"/>
<evidence type="ECO:0000313" key="17">
    <source>
        <dbReference type="EMBL" id="RIA75687.1"/>
    </source>
</evidence>
<dbReference type="OrthoDB" id="9795769at2"/>
<comment type="similarity">
    <text evidence="6 15">In the C-terminal section; belongs to the PRA-PH family.</text>
</comment>
<dbReference type="InterPro" id="IPR026660">
    <property type="entry name" value="PRA-CH"/>
</dbReference>
<dbReference type="Gene3D" id="1.10.287.1080">
    <property type="entry name" value="MazG-like"/>
    <property type="match status" value="1"/>
</dbReference>
<evidence type="ECO:0000259" key="16">
    <source>
        <dbReference type="Pfam" id="PF01502"/>
    </source>
</evidence>
<keyword evidence="13 15" id="KW-0368">Histidine biosynthesis</keyword>
<keyword evidence="14 15" id="KW-0511">Multifunctional enzyme</keyword>
<comment type="pathway">
    <text evidence="5 15">Amino-acid biosynthesis; L-histidine biosynthesis; L-histidine from 5-phospho-alpha-D-ribose 1-diphosphate: step 2/9.</text>
</comment>
<keyword evidence="8 15" id="KW-0963">Cytoplasm</keyword>
<dbReference type="EMBL" id="QXEV01000013">
    <property type="protein sequence ID" value="RIA75687.1"/>
    <property type="molecule type" value="Genomic_DNA"/>
</dbReference>